<dbReference type="Pfam" id="PF00440">
    <property type="entry name" value="TetR_N"/>
    <property type="match status" value="1"/>
</dbReference>
<keyword evidence="2" id="KW-0805">Transcription regulation</keyword>
<keyword evidence="8" id="KW-1185">Reference proteome</keyword>
<evidence type="ECO:0000256" key="2">
    <source>
        <dbReference type="ARBA" id="ARBA00023015"/>
    </source>
</evidence>
<dbReference type="PROSITE" id="PS50977">
    <property type="entry name" value="HTH_TETR_2"/>
    <property type="match status" value="1"/>
</dbReference>
<keyword evidence="1" id="KW-0678">Repressor</keyword>
<dbReference type="SUPFAM" id="SSF48498">
    <property type="entry name" value="Tetracyclin repressor-like, C-terminal domain"/>
    <property type="match status" value="1"/>
</dbReference>
<comment type="caution">
    <text evidence="7">The sequence shown here is derived from an EMBL/GenBank/DDBJ whole genome shotgun (WGS) entry which is preliminary data.</text>
</comment>
<evidence type="ECO:0000256" key="5">
    <source>
        <dbReference type="PROSITE-ProRule" id="PRU00335"/>
    </source>
</evidence>
<dbReference type="EMBL" id="QNRE01000009">
    <property type="protein sequence ID" value="RBO88331.1"/>
    <property type="molecule type" value="Genomic_DNA"/>
</dbReference>
<dbReference type="PRINTS" id="PR00455">
    <property type="entry name" value="HTHTETR"/>
</dbReference>
<dbReference type="PANTHER" id="PTHR30055">
    <property type="entry name" value="HTH-TYPE TRANSCRIPTIONAL REGULATOR RUTR"/>
    <property type="match status" value="1"/>
</dbReference>
<dbReference type="Pfam" id="PF13977">
    <property type="entry name" value="TetR_C_6"/>
    <property type="match status" value="1"/>
</dbReference>
<feature type="DNA-binding region" description="H-T-H motif" evidence="5">
    <location>
        <begin position="33"/>
        <end position="52"/>
    </location>
</feature>
<dbReference type="STRING" id="1210090.GCA_001613185_05105"/>
<dbReference type="RefSeq" id="WP_067511941.1">
    <property type="nucleotide sequence ID" value="NZ_CP107943.1"/>
</dbReference>
<organism evidence="7 8">
    <name type="scientific">Nocardia puris</name>
    <dbReference type="NCBI Taxonomy" id="208602"/>
    <lineage>
        <taxon>Bacteria</taxon>
        <taxon>Bacillati</taxon>
        <taxon>Actinomycetota</taxon>
        <taxon>Actinomycetes</taxon>
        <taxon>Mycobacteriales</taxon>
        <taxon>Nocardiaceae</taxon>
        <taxon>Nocardia</taxon>
    </lineage>
</organism>
<feature type="domain" description="HTH tetR-type" evidence="6">
    <location>
        <begin position="10"/>
        <end position="70"/>
    </location>
</feature>
<keyword evidence="4" id="KW-0804">Transcription</keyword>
<name>A0A366DE50_9NOCA</name>
<dbReference type="InterPro" id="IPR023772">
    <property type="entry name" value="DNA-bd_HTH_TetR-type_CS"/>
</dbReference>
<dbReference type="AlphaFoldDB" id="A0A366DE50"/>
<dbReference type="Gene3D" id="1.10.357.10">
    <property type="entry name" value="Tetracycline Repressor, domain 2"/>
    <property type="match status" value="1"/>
</dbReference>
<reference evidence="7 8" key="1">
    <citation type="submission" date="2018-06" db="EMBL/GenBank/DDBJ databases">
        <title>Genomic Encyclopedia of Type Strains, Phase IV (KMG-IV): sequencing the most valuable type-strain genomes for metagenomic binning, comparative biology and taxonomic classification.</title>
        <authorList>
            <person name="Goeker M."/>
        </authorList>
    </citation>
    <scope>NUCLEOTIDE SEQUENCE [LARGE SCALE GENOMIC DNA]</scope>
    <source>
        <strain evidence="7 8">DSM 44599</strain>
    </source>
</reference>
<evidence type="ECO:0000256" key="4">
    <source>
        <dbReference type="ARBA" id="ARBA00023163"/>
    </source>
</evidence>
<evidence type="ECO:0000256" key="3">
    <source>
        <dbReference type="ARBA" id="ARBA00023125"/>
    </source>
</evidence>
<protein>
    <submittedName>
        <fullName evidence="7">TetR family transcriptional regulator</fullName>
    </submittedName>
</protein>
<evidence type="ECO:0000313" key="7">
    <source>
        <dbReference type="EMBL" id="RBO88331.1"/>
    </source>
</evidence>
<dbReference type="GO" id="GO:0003700">
    <property type="term" value="F:DNA-binding transcription factor activity"/>
    <property type="evidence" value="ECO:0007669"/>
    <property type="project" value="TreeGrafter"/>
</dbReference>
<evidence type="ECO:0000259" key="6">
    <source>
        <dbReference type="PROSITE" id="PS50977"/>
    </source>
</evidence>
<dbReference type="PROSITE" id="PS01081">
    <property type="entry name" value="HTH_TETR_1"/>
    <property type="match status" value="1"/>
</dbReference>
<keyword evidence="3 5" id="KW-0238">DNA-binding</keyword>
<dbReference type="InterPro" id="IPR001647">
    <property type="entry name" value="HTH_TetR"/>
</dbReference>
<proteinExistence type="predicted"/>
<dbReference type="SUPFAM" id="SSF46689">
    <property type="entry name" value="Homeodomain-like"/>
    <property type="match status" value="1"/>
</dbReference>
<sequence>MPRVSEEHLERRRQQILDAALRCFRRKGFHETSMQDVFAESGLSAGAVYRYFKSKDELIGALAISAVGELRGVMAEAVHADTLLTPGELVQRVATEVVARSGPDGLVPLIPQAWALAVVKPDAAEYVRVAVHGLRGLWHEYVVRMRDEGWLAPDTDTDAVAKVIIGVMAGFILQHLLVGDVDPQSFARGADQLIPVRRSPAPND</sequence>
<accession>A0A366DE50</accession>
<dbReference type="InterPro" id="IPR050109">
    <property type="entry name" value="HTH-type_TetR-like_transc_reg"/>
</dbReference>
<gene>
    <name evidence="7" type="ORF">DFR74_10999</name>
</gene>
<dbReference type="InterPro" id="IPR036271">
    <property type="entry name" value="Tet_transcr_reg_TetR-rel_C_sf"/>
</dbReference>
<dbReference type="GO" id="GO:0000976">
    <property type="term" value="F:transcription cis-regulatory region binding"/>
    <property type="evidence" value="ECO:0007669"/>
    <property type="project" value="TreeGrafter"/>
</dbReference>
<dbReference type="InterPro" id="IPR039538">
    <property type="entry name" value="BetI_C"/>
</dbReference>
<evidence type="ECO:0000313" key="8">
    <source>
        <dbReference type="Proteomes" id="UP000252586"/>
    </source>
</evidence>
<evidence type="ECO:0000256" key="1">
    <source>
        <dbReference type="ARBA" id="ARBA00022491"/>
    </source>
</evidence>
<dbReference type="PANTHER" id="PTHR30055:SF229">
    <property type="entry name" value="HTH-TYPE TRANSCRIPTIONAL REPRESSOR RV1474C"/>
    <property type="match status" value="1"/>
</dbReference>
<dbReference type="Proteomes" id="UP000252586">
    <property type="component" value="Unassembled WGS sequence"/>
</dbReference>
<dbReference type="InterPro" id="IPR009057">
    <property type="entry name" value="Homeodomain-like_sf"/>
</dbReference>
<dbReference type="OrthoDB" id="5242390at2"/>